<sequence>MEFITRVFENLSDKKAWEEEFIYNILKFTSEASEALFPIFNNIINRSVADTYITYDILQMYSEKISRKPTFDSIGIVVGLPALAIAITMLS</sequence>
<name>A0ABN4HPN5_9COXI</name>
<dbReference type="EMBL" id="CP011126">
    <property type="protein sequence ID" value="AKQ33667.1"/>
    <property type="molecule type" value="Genomic_DNA"/>
</dbReference>
<evidence type="ECO:0000256" key="1">
    <source>
        <dbReference type="SAM" id="Phobius"/>
    </source>
</evidence>
<reference evidence="2 3" key="1">
    <citation type="journal article" date="2015" name="Genome Biol. Evol.">
        <title>Distinctive Genome Reduction Rates Revealed by Genomic Analyses of Two Coxiella-Like Endosymbionts in Ticks.</title>
        <authorList>
            <person name="Gottlieb Y."/>
            <person name="Lalzar I."/>
            <person name="Klasson L."/>
        </authorList>
    </citation>
    <scope>NUCLEOTIDE SEQUENCE [LARGE SCALE GENOMIC DNA]</scope>
    <source>
        <strain evidence="2 3">CRt</strain>
    </source>
</reference>
<protein>
    <submittedName>
        <fullName evidence="2">Uncharacterized protein</fullName>
    </submittedName>
</protein>
<accession>A0ABN4HPN5</accession>
<keyword evidence="1" id="KW-0812">Transmembrane</keyword>
<keyword evidence="3" id="KW-1185">Reference proteome</keyword>
<feature type="transmembrane region" description="Helical" evidence="1">
    <location>
        <begin position="70"/>
        <end position="90"/>
    </location>
</feature>
<evidence type="ECO:0000313" key="2">
    <source>
        <dbReference type="EMBL" id="AKQ33667.1"/>
    </source>
</evidence>
<proteinExistence type="predicted"/>
<gene>
    <name evidence="2" type="ORF">CleRT_09390</name>
</gene>
<keyword evidence="1" id="KW-1133">Transmembrane helix</keyword>
<organism evidence="2 3">
    <name type="scientific">Candidatus Coxiella mudrowiae</name>
    <dbReference type="NCBI Taxonomy" id="2054173"/>
    <lineage>
        <taxon>Bacteria</taxon>
        <taxon>Pseudomonadati</taxon>
        <taxon>Pseudomonadota</taxon>
        <taxon>Gammaproteobacteria</taxon>
        <taxon>Legionellales</taxon>
        <taxon>Coxiellaceae</taxon>
        <taxon>Coxiella</taxon>
    </lineage>
</organism>
<dbReference type="Proteomes" id="UP000063965">
    <property type="component" value="Chromosome"/>
</dbReference>
<keyword evidence="1" id="KW-0472">Membrane</keyword>
<evidence type="ECO:0000313" key="3">
    <source>
        <dbReference type="Proteomes" id="UP000063965"/>
    </source>
</evidence>